<name>J3PA45_GAET3</name>
<accession>J3PA45</accession>
<proteinExistence type="predicted"/>
<organism evidence="2">
    <name type="scientific">Gaeumannomyces tritici (strain R3-111a-1)</name>
    <name type="common">Wheat and barley take-all root rot fungus</name>
    <name type="synonym">Gaeumannomyces graminis var. tritici</name>
    <dbReference type="NCBI Taxonomy" id="644352"/>
    <lineage>
        <taxon>Eukaryota</taxon>
        <taxon>Fungi</taxon>
        <taxon>Dikarya</taxon>
        <taxon>Ascomycota</taxon>
        <taxon>Pezizomycotina</taxon>
        <taxon>Sordariomycetes</taxon>
        <taxon>Sordariomycetidae</taxon>
        <taxon>Magnaporthales</taxon>
        <taxon>Magnaporthaceae</taxon>
        <taxon>Gaeumannomyces</taxon>
    </lineage>
</organism>
<evidence type="ECO:0000313" key="4">
    <source>
        <dbReference type="Proteomes" id="UP000006039"/>
    </source>
</evidence>
<dbReference type="HOGENOM" id="CLU_2469219_0_0_1"/>
<gene>
    <name evidence="3" type="primary">20350827</name>
    <name evidence="2" type="ORF">GGTG_10369</name>
</gene>
<keyword evidence="1" id="KW-0812">Transmembrane</keyword>
<dbReference type="Proteomes" id="UP000006039">
    <property type="component" value="Unassembled WGS sequence"/>
</dbReference>
<reference evidence="3" key="4">
    <citation type="journal article" date="2015" name="G3 (Bethesda)">
        <title>Genome sequences of three phytopathogenic species of the Magnaporthaceae family of fungi.</title>
        <authorList>
            <person name="Okagaki L.H."/>
            <person name="Nunes C.C."/>
            <person name="Sailsbery J."/>
            <person name="Clay B."/>
            <person name="Brown D."/>
            <person name="John T."/>
            <person name="Oh Y."/>
            <person name="Young N."/>
            <person name="Fitzgerald M."/>
            <person name="Haas B.J."/>
            <person name="Zeng Q."/>
            <person name="Young S."/>
            <person name="Adiconis X."/>
            <person name="Fan L."/>
            <person name="Levin J.Z."/>
            <person name="Mitchell T.K."/>
            <person name="Okubara P.A."/>
            <person name="Farman M.L."/>
            <person name="Kohn L.M."/>
            <person name="Birren B."/>
            <person name="Ma L.-J."/>
            <person name="Dean R.A."/>
        </authorList>
    </citation>
    <scope>NUCLEOTIDE SEQUENCE</scope>
    <source>
        <strain evidence="3">R3-111a-1</strain>
    </source>
</reference>
<reference evidence="2" key="2">
    <citation type="submission" date="2010-07" db="EMBL/GenBank/DDBJ databases">
        <authorList>
            <consortium name="The Broad Institute Genome Sequencing Platform"/>
            <consortium name="Broad Institute Genome Sequencing Center for Infectious Disease"/>
            <person name="Ma L.-J."/>
            <person name="Dead R."/>
            <person name="Young S."/>
            <person name="Zeng Q."/>
            <person name="Koehrsen M."/>
            <person name="Alvarado L."/>
            <person name="Berlin A."/>
            <person name="Chapman S.B."/>
            <person name="Chen Z."/>
            <person name="Freedman E."/>
            <person name="Gellesch M."/>
            <person name="Goldberg J."/>
            <person name="Griggs A."/>
            <person name="Gujja S."/>
            <person name="Heilman E.R."/>
            <person name="Heiman D."/>
            <person name="Hepburn T."/>
            <person name="Howarth C."/>
            <person name="Jen D."/>
            <person name="Larson L."/>
            <person name="Mehta T."/>
            <person name="Neiman D."/>
            <person name="Pearson M."/>
            <person name="Roberts A."/>
            <person name="Saif S."/>
            <person name="Shea T."/>
            <person name="Shenoy N."/>
            <person name="Sisk P."/>
            <person name="Stolte C."/>
            <person name="Sykes S."/>
            <person name="Walk T."/>
            <person name="White J."/>
            <person name="Yandava C."/>
            <person name="Haas B."/>
            <person name="Nusbaum C."/>
            <person name="Birren B."/>
        </authorList>
    </citation>
    <scope>NUCLEOTIDE SEQUENCE</scope>
    <source>
        <strain evidence="2">R3-111a-1</strain>
    </source>
</reference>
<feature type="transmembrane region" description="Helical" evidence="1">
    <location>
        <begin position="6"/>
        <end position="23"/>
    </location>
</feature>
<dbReference type="GeneID" id="20350827"/>
<reference evidence="4" key="1">
    <citation type="submission" date="2010-07" db="EMBL/GenBank/DDBJ databases">
        <title>The genome sequence of Gaeumannomyces graminis var. tritici strain R3-111a-1.</title>
        <authorList>
            <consortium name="The Broad Institute Genome Sequencing Platform"/>
            <person name="Ma L.-J."/>
            <person name="Dead R."/>
            <person name="Young S."/>
            <person name="Zeng Q."/>
            <person name="Koehrsen M."/>
            <person name="Alvarado L."/>
            <person name="Berlin A."/>
            <person name="Chapman S.B."/>
            <person name="Chen Z."/>
            <person name="Freedman E."/>
            <person name="Gellesch M."/>
            <person name="Goldberg J."/>
            <person name="Griggs A."/>
            <person name="Gujja S."/>
            <person name="Heilman E.R."/>
            <person name="Heiman D."/>
            <person name="Hepburn T."/>
            <person name="Howarth C."/>
            <person name="Jen D."/>
            <person name="Larson L."/>
            <person name="Mehta T."/>
            <person name="Neiman D."/>
            <person name="Pearson M."/>
            <person name="Roberts A."/>
            <person name="Saif S."/>
            <person name="Shea T."/>
            <person name="Shenoy N."/>
            <person name="Sisk P."/>
            <person name="Stolte C."/>
            <person name="Sykes S."/>
            <person name="Walk T."/>
            <person name="White J."/>
            <person name="Yandava C."/>
            <person name="Haas B."/>
            <person name="Nusbaum C."/>
            <person name="Birren B."/>
        </authorList>
    </citation>
    <scope>NUCLEOTIDE SEQUENCE [LARGE SCALE GENOMIC DNA]</scope>
    <source>
        <strain evidence="4">R3-111a-1</strain>
    </source>
</reference>
<evidence type="ECO:0000313" key="2">
    <source>
        <dbReference type="EMBL" id="EJT71109.1"/>
    </source>
</evidence>
<dbReference type="VEuPathDB" id="FungiDB:GGTG_10369"/>
<reference evidence="2" key="3">
    <citation type="submission" date="2010-09" db="EMBL/GenBank/DDBJ databases">
        <title>Annotation of Gaeumannomyces graminis var. tritici R3-111a-1.</title>
        <authorList>
            <consortium name="The Broad Institute Genome Sequencing Platform"/>
            <person name="Ma L.-J."/>
            <person name="Dead R."/>
            <person name="Young S.K."/>
            <person name="Zeng Q."/>
            <person name="Gargeya S."/>
            <person name="Fitzgerald M."/>
            <person name="Haas B."/>
            <person name="Abouelleil A."/>
            <person name="Alvarado L."/>
            <person name="Arachchi H.M."/>
            <person name="Berlin A."/>
            <person name="Brown A."/>
            <person name="Chapman S.B."/>
            <person name="Chen Z."/>
            <person name="Dunbar C."/>
            <person name="Freedman E."/>
            <person name="Gearin G."/>
            <person name="Gellesch M."/>
            <person name="Goldberg J."/>
            <person name="Griggs A."/>
            <person name="Gujja S."/>
            <person name="Heiman D."/>
            <person name="Howarth C."/>
            <person name="Larson L."/>
            <person name="Lui A."/>
            <person name="MacDonald P.J.P."/>
            <person name="Mehta T."/>
            <person name="Montmayeur A."/>
            <person name="Murphy C."/>
            <person name="Neiman D."/>
            <person name="Pearson M."/>
            <person name="Priest M."/>
            <person name="Roberts A."/>
            <person name="Saif S."/>
            <person name="Shea T."/>
            <person name="Shenoy N."/>
            <person name="Sisk P."/>
            <person name="Stolte C."/>
            <person name="Sykes S."/>
            <person name="Yandava C."/>
            <person name="Wortman J."/>
            <person name="Nusbaum C."/>
            <person name="Birren B."/>
        </authorList>
    </citation>
    <scope>NUCLEOTIDE SEQUENCE</scope>
    <source>
        <strain evidence="2">R3-111a-1</strain>
    </source>
</reference>
<reference evidence="3" key="5">
    <citation type="submission" date="2018-04" db="UniProtKB">
        <authorList>
            <consortium name="EnsemblFungi"/>
        </authorList>
    </citation>
    <scope>IDENTIFICATION</scope>
    <source>
        <strain evidence="3">R3-111a-1</strain>
    </source>
</reference>
<keyword evidence="1" id="KW-0472">Membrane</keyword>
<evidence type="ECO:0000256" key="1">
    <source>
        <dbReference type="SAM" id="Phobius"/>
    </source>
</evidence>
<keyword evidence="4" id="KW-1185">Reference proteome</keyword>
<dbReference type="EnsemblFungi" id="EJT71109">
    <property type="protein sequence ID" value="EJT71109"/>
    <property type="gene ID" value="GGTG_10369"/>
</dbReference>
<evidence type="ECO:0000313" key="3">
    <source>
        <dbReference type="EnsemblFungi" id="EJT71109"/>
    </source>
</evidence>
<dbReference type="EMBL" id="GL385400">
    <property type="protein sequence ID" value="EJT71109.1"/>
    <property type="molecule type" value="Genomic_DNA"/>
</dbReference>
<keyword evidence="1" id="KW-1133">Transmembrane helix</keyword>
<sequence length="88" mass="9891">MVESVGSYLNFYTVLTVASFFVFENKFVIVNVMGDVLPNCRFFKHERLKIFCFGSPTAFSDVLDVASGVIVGGAKLRMPFLNLLDPFR</sequence>
<dbReference type="AlphaFoldDB" id="J3PA45"/>
<dbReference type="RefSeq" id="XP_009226506.1">
    <property type="nucleotide sequence ID" value="XM_009228242.1"/>
</dbReference>
<protein>
    <submittedName>
        <fullName evidence="2 3">Uncharacterized protein</fullName>
    </submittedName>
</protein>